<protein>
    <recommendedName>
        <fullName evidence="4">Heme-binding protein</fullName>
    </recommendedName>
</protein>
<dbReference type="EMBL" id="BMYZ01000001">
    <property type="protein sequence ID" value="GGY72081.1"/>
    <property type="molecule type" value="Genomic_DNA"/>
</dbReference>
<dbReference type="Pfam" id="PF03928">
    <property type="entry name" value="HbpS-like"/>
    <property type="match status" value="1"/>
</dbReference>
<dbReference type="InterPro" id="IPR052517">
    <property type="entry name" value="GlcG_carb_metab_protein"/>
</dbReference>
<evidence type="ECO:0000256" key="1">
    <source>
        <dbReference type="SAM" id="SignalP"/>
    </source>
</evidence>
<dbReference type="InterPro" id="IPR038084">
    <property type="entry name" value="PduO/GlcC-like_sf"/>
</dbReference>
<feature type="signal peptide" evidence="1">
    <location>
        <begin position="1"/>
        <end position="22"/>
    </location>
</feature>
<feature type="chain" id="PRO_5046068952" description="Heme-binding protein" evidence="1">
    <location>
        <begin position="23"/>
        <end position="166"/>
    </location>
</feature>
<dbReference type="Gene3D" id="3.30.450.150">
    <property type="entry name" value="Haem-degrading domain"/>
    <property type="match status" value="1"/>
</dbReference>
<dbReference type="PANTHER" id="PTHR34309:SF10">
    <property type="entry name" value="SLR1406 PROTEIN"/>
    <property type="match status" value="1"/>
</dbReference>
<proteinExistence type="predicted"/>
<reference evidence="3" key="1">
    <citation type="journal article" date="2019" name="Int. J. Syst. Evol. Microbiol.">
        <title>The Global Catalogue of Microorganisms (GCM) 10K type strain sequencing project: providing services to taxonomists for standard genome sequencing and annotation.</title>
        <authorList>
            <consortium name="The Broad Institute Genomics Platform"/>
            <consortium name="The Broad Institute Genome Sequencing Center for Infectious Disease"/>
            <person name="Wu L."/>
            <person name="Ma J."/>
        </authorList>
    </citation>
    <scope>NUCLEOTIDE SEQUENCE [LARGE SCALE GENOMIC DNA]</scope>
    <source>
        <strain evidence="3">KCTC 32239</strain>
    </source>
</reference>
<organism evidence="2 3">
    <name type="scientific">Cellvibrio zantedeschiae</name>
    <dbReference type="NCBI Taxonomy" id="1237077"/>
    <lineage>
        <taxon>Bacteria</taxon>
        <taxon>Pseudomonadati</taxon>
        <taxon>Pseudomonadota</taxon>
        <taxon>Gammaproteobacteria</taxon>
        <taxon>Cellvibrionales</taxon>
        <taxon>Cellvibrionaceae</taxon>
        <taxon>Cellvibrio</taxon>
    </lineage>
</organism>
<evidence type="ECO:0008006" key="4">
    <source>
        <dbReference type="Google" id="ProtNLM"/>
    </source>
</evidence>
<keyword evidence="3" id="KW-1185">Reference proteome</keyword>
<keyword evidence="1" id="KW-0732">Signal</keyword>
<dbReference type="PANTHER" id="PTHR34309">
    <property type="entry name" value="SLR1406 PROTEIN"/>
    <property type="match status" value="1"/>
</dbReference>
<sequence>MQGFKKLLLGCVCAAVCTQGFADSKDNKGFVVSKPSLTLKAAETIANACIENQVSNRGSTIAIAVVDASGNLLVYKRMDGTSVASGDIALQKSISAARYGYATRETNRWVTGNIAVGQAKDIFGVTGGIPVKTQSGEILGGIGVSGAISDDDEACAKIGLSKLGDL</sequence>
<dbReference type="Proteomes" id="UP000619761">
    <property type="component" value="Unassembled WGS sequence"/>
</dbReference>
<dbReference type="SUPFAM" id="SSF143744">
    <property type="entry name" value="GlcG-like"/>
    <property type="match status" value="1"/>
</dbReference>
<comment type="caution">
    <text evidence="2">The sequence shown here is derived from an EMBL/GenBank/DDBJ whole genome shotgun (WGS) entry which is preliminary data.</text>
</comment>
<gene>
    <name evidence="2" type="ORF">GCM10011613_16290</name>
</gene>
<dbReference type="RefSeq" id="WP_189417413.1">
    <property type="nucleotide sequence ID" value="NZ_BMYZ01000001.1"/>
</dbReference>
<dbReference type="InterPro" id="IPR005624">
    <property type="entry name" value="PduO/GlcC-like"/>
</dbReference>
<evidence type="ECO:0000313" key="3">
    <source>
        <dbReference type="Proteomes" id="UP000619761"/>
    </source>
</evidence>
<accession>A0ABQ3AZH9</accession>
<name>A0ABQ3AZH9_9GAMM</name>
<evidence type="ECO:0000313" key="2">
    <source>
        <dbReference type="EMBL" id="GGY72081.1"/>
    </source>
</evidence>
<dbReference type="CDD" id="cd18773">
    <property type="entry name" value="PDC1_HK_sensor"/>
    <property type="match status" value="1"/>
</dbReference>